<evidence type="ECO:0000313" key="2">
    <source>
        <dbReference type="EMBL" id="CAK7327201.1"/>
    </source>
</evidence>
<feature type="compositionally biased region" description="Basic and acidic residues" evidence="1">
    <location>
        <begin position="1"/>
        <end position="10"/>
    </location>
</feature>
<evidence type="ECO:0000313" key="3">
    <source>
        <dbReference type="Proteomes" id="UP001314170"/>
    </source>
</evidence>
<feature type="compositionally biased region" description="Polar residues" evidence="1">
    <location>
        <begin position="11"/>
        <end position="22"/>
    </location>
</feature>
<reference evidence="2 3" key="1">
    <citation type="submission" date="2024-01" db="EMBL/GenBank/DDBJ databases">
        <authorList>
            <person name="Waweru B."/>
        </authorList>
    </citation>
    <scope>NUCLEOTIDE SEQUENCE [LARGE SCALE GENOMIC DNA]</scope>
</reference>
<name>A0AAV1R4H7_9ROSI</name>
<proteinExistence type="predicted"/>
<feature type="non-terminal residue" evidence="2">
    <location>
        <position position="1"/>
    </location>
</feature>
<evidence type="ECO:0000256" key="1">
    <source>
        <dbReference type="SAM" id="MobiDB-lite"/>
    </source>
</evidence>
<accession>A0AAV1R4H7</accession>
<dbReference type="Proteomes" id="UP001314170">
    <property type="component" value="Unassembled WGS sequence"/>
</dbReference>
<dbReference type="EMBL" id="CAWUPB010000851">
    <property type="protein sequence ID" value="CAK7327201.1"/>
    <property type="molecule type" value="Genomic_DNA"/>
</dbReference>
<comment type="caution">
    <text evidence="2">The sequence shown here is derived from an EMBL/GenBank/DDBJ whole genome shotgun (WGS) entry which is preliminary data.</text>
</comment>
<feature type="region of interest" description="Disordered" evidence="1">
    <location>
        <begin position="1"/>
        <end position="22"/>
    </location>
</feature>
<keyword evidence="3" id="KW-1185">Reference proteome</keyword>
<organism evidence="2 3">
    <name type="scientific">Dovyalis caffra</name>
    <dbReference type="NCBI Taxonomy" id="77055"/>
    <lineage>
        <taxon>Eukaryota</taxon>
        <taxon>Viridiplantae</taxon>
        <taxon>Streptophyta</taxon>
        <taxon>Embryophyta</taxon>
        <taxon>Tracheophyta</taxon>
        <taxon>Spermatophyta</taxon>
        <taxon>Magnoliopsida</taxon>
        <taxon>eudicotyledons</taxon>
        <taxon>Gunneridae</taxon>
        <taxon>Pentapetalae</taxon>
        <taxon>rosids</taxon>
        <taxon>fabids</taxon>
        <taxon>Malpighiales</taxon>
        <taxon>Salicaceae</taxon>
        <taxon>Flacourtieae</taxon>
        <taxon>Dovyalis</taxon>
    </lineage>
</organism>
<dbReference type="AlphaFoldDB" id="A0AAV1R4H7"/>
<sequence length="60" mass="6576">ERKVEVDDNWHGQQSSFHSTSSGHFRLGCASKGNPQMVALDPVGGTQYVENVFSTIALRV</sequence>
<protein>
    <submittedName>
        <fullName evidence="2">Uncharacterized protein</fullName>
    </submittedName>
</protein>
<gene>
    <name evidence="2" type="ORF">DCAF_LOCUS4908</name>
</gene>